<dbReference type="SUPFAM" id="SSF48452">
    <property type="entry name" value="TPR-like"/>
    <property type="match status" value="1"/>
</dbReference>
<evidence type="ECO:0000313" key="4">
    <source>
        <dbReference type="Proteomes" id="UP001295423"/>
    </source>
</evidence>
<keyword evidence="2" id="KW-0732">Signal</keyword>
<feature type="compositionally biased region" description="Polar residues" evidence="1">
    <location>
        <begin position="153"/>
        <end position="162"/>
    </location>
</feature>
<organism evidence="3 4">
    <name type="scientific">Cylindrotheca closterium</name>
    <dbReference type="NCBI Taxonomy" id="2856"/>
    <lineage>
        <taxon>Eukaryota</taxon>
        <taxon>Sar</taxon>
        <taxon>Stramenopiles</taxon>
        <taxon>Ochrophyta</taxon>
        <taxon>Bacillariophyta</taxon>
        <taxon>Bacillariophyceae</taxon>
        <taxon>Bacillariophycidae</taxon>
        <taxon>Bacillariales</taxon>
        <taxon>Bacillariaceae</taxon>
        <taxon>Cylindrotheca</taxon>
    </lineage>
</organism>
<feature type="compositionally biased region" description="Basic and acidic residues" evidence="1">
    <location>
        <begin position="229"/>
        <end position="253"/>
    </location>
</feature>
<dbReference type="PANTHER" id="PTHR35482">
    <property type="entry name" value="CYTOCHROME C OXIDASE SUBUNIT"/>
    <property type="match status" value="1"/>
</dbReference>
<feature type="compositionally biased region" description="Polar residues" evidence="1">
    <location>
        <begin position="74"/>
        <end position="86"/>
    </location>
</feature>
<keyword evidence="4" id="KW-1185">Reference proteome</keyword>
<dbReference type="InterPro" id="IPR011990">
    <property type="entry name" value="TPR-like_helical_dom_sf"/>
</dbReference>
<feature type="chain" id="PRO_5042007535" evidence="2">
    <location>
        <begin position="34"/>
        <end position="713"/>
    </location>
</feature>
<feature type="compositionally biased region" description="Acidic residues" evidence="1">
    <location>
        <begin position="200"/>
        <end position="211"/>
    </location>
</feature>
<reference evidence="3" key="1">
    <citation type="submission" date="2023-08" db="EMBL/GenBank/DDBJ databases">
        <authorList>
            <person name="Audoor S."/>
            <person name="Bilcke G."/>
        </authorList>
    </citation>
    <scope>NUCLEOTIDE SEQUENCE</scope>
</reference>
<evidence type="ECO:0000256" key="1">
    <source>
        <dbReference type="SAM" id="MobiDB-lite"/>
    </source>
</evidence>
<comment type="caution">
    <text evidence="3">The sequence shown here is derived from an EMBL/GenBank/DDBJ whole genome shotgun (WGS) entry which is preliminary data.</text>
</comment>
<sequence length="713" mass="78758">MSFTPSVRSLPFTLFLWLCINLLLSTNCNSVNAYLPTCPRSSKTTALGALSREDEIRRQIVKLKKQGKIRSDGDNSATSSEPSTMESYDDKIRNKLGKKKSQMLGFGGNDDFEGTEENLEDLRRIQAELDEDDDTENENTFNPRSPGQIGSLPETSPTTTEGTILDTLPGGGPKIQDEKPITTATSKSTEERKPIIDPSLFDEEQQEEMSEEDLVELVAQKLAEKARASEQKRAEEAAANRAVKMEQQAKQREAPNMNSGRTTSGVGGKWEKEDGEESSELYKPKSGSWGAFPRPRNISTAYGGGRRVGVGFSNEEDAAADVNTKKLLQDYRRKVGIDVPTEKEHAAEIEEALKIGQLAMQRGIYTTAVSALEKVTKWCSTNSKVGSQIYLELAMAYEASGRTQEAMKVYTTLTQCRMEDVKFNAKRLLYGMEAMEVMKAVSSDFSRKQIKNTFIETTGLRDIAKNFDDVYQTAYVDTEGSFYKKLTQSAVRSNREARQVLLKATGKGEVPRLRIVQALRSIARYFDDALEAEIAANTKIEPTAFIDGKPLIIESREEKDSSTSVNLDEFVLASSKQMIENLEGTWQLQLLADKTGDGVSFFNTTIATQKFCIRSMTFSASGPSGLTRVEKSGDITFEVEKRILTRSMDASSNDGGIFGFLAGGSTSGFGGAVSREQQIMSVDSVLLITKSPMGSRQGKGAEKEHFCVWRKVI</sequence>
<dbReference type="AlphaFoldDB" id="A0AAD2G5N6"/>
<protein>
    <submittedName>
        <fullName evidence="3">Uncharacterized protein</fullName>
    </submittedName>
</protein>
<dbReference type="Gene3D" id="1.25.40.10">
    <property type="entry name" value="Tetratricopeptide repeat domain"/>
    <property type="match status" value="1"/>
</dbReference>
<name>A0AAD2G5N6_9STRA</name>
<feature type="signal peptide" evidence="2">
    <location>
        <begin position="1"/>
        <end position="33"/>
    </location>
</feature>
<gene>
    <name evidence="3" type="ORF">CYCCA115_LOCUS20423</name>
</gene>
<evidence type="ECO:0000256" key="2">
    <source>
        <dbReference type="SAM" id="SignalP"/>
    </source>
</evidence>
<accession>A0AAD2G5N6</accession>
<dbReference type="PANTHER" id="PTHR35482:SF1">
    <property type="entry name" value="CYTOCHROME C OXIDASE SUBUNIT"/>
    <property type="match status" value="1"/>
</dbReference>
<feature type="region of interest" description="Disordered" evidence="1">
    <location>
        <begin position="129"/>
        <end position="211"/>
    </location>
</feature>
<feature type="region of interest" description="Disordered" evidence="1">
    <location>
        <begin position="229"/>
        <end position="290"/>
    </location>
</feature>
<proteinExistence type="predicted"/>
<evidence type="ECO:0000313" key="3">
    <source>
        <dbReference type="EMBL" id="CAJ1964002.1"/>
    </source>
</evidence>
<dbReference type="Proteomes" id="UP001295423">
    <property type="component" value="Unassembled WGS sequence"/>
</dbReference>
<feature type="region of interest" description="Disordered" evidence="1">
    <location>
        <begin position="63"/>
        <end position="89"/>
    </location>
</feature>
<dbReference type="EMBL" id="CAKOGP040002169">
    <property type="protein sequence ID" value="CAJ1964002.1"/>
    <property type="molecule type" value="Genomic_DNA"/>
</dbReference>